<dbReference type="Gene3D" id="1.10.10.60">
    <property type="entry name" value="Homeodomain-like"/>
    <property type="match status" value="1"/>
</dbReference>
<proteinExistence type="predicted"/>
<sequence length="32" mass="3647">LLTSGKSYKEVEAITGFSRSTLFRIKKKIEES</sequence>
<evidence type="ECO:0000313" key="1">
    <source>
        <dbReference type="EMBL" id="MFC7436662.1"/>
    </source>
</evidence>
<keyword evidence="2" id="KW-1185">Reference proteome</keyword>
<gene>
    <name evidence="1" type="ORF">ACFQNJ_19345</name>
</gene>
<comment type="caution">
    <text evidence="1">The sequence shown here is derived from an EMBL/GenBank/DDBJ whole genome shotgun (WGS) entry which is preliminary data.</text>
</comment>
<organism evidence="1 2">
    <name type="scientific">Hydrogenophaga bisanensis</name>
    <dbReference type="NCBI Taxonomy" id="439611"/>
    <lineage>
        <taxon>Bacteria</taxon>
        <taxon>Pseudomonadati</taxon>
        <taxon>Pseudomonadota</taxon>
        <taxon>Betaproteobacteria</taxon>
        <taxon>Burkholderiales</taxon>
        <taxon>Comamonadaceae</taxon>
        <taxon>Hydrogenophaga</taxon>
    </lineage>
</organism>
<evidence type="ECO:0000313" key="2">
    <source>
        <dbReference type="Proteomes" id="UP001596495"/>
    </source>
</evidence>
<dbReference type="EMBL" id="JBHTBX010000039">
    <property type="protein sequence ID" value="MFC7436662.1"/>
    <property type="molecule type" value="Genomic_DNA"/>
</dbReference>
<name>A0ABW2REZ8_9BURK</name>
<dbReference type="Proteomes" id="UP001596495">
    <property type="component" value="Unassembled WGS sequence"/>
</dbReference>
<protein>
    <submittedName>
        <fullName evidence="1">Recombinase family protein</fullName>
    </submittedName>
</protein>
<feature type="non-terminal residue" evidence="1">
    <location>
        <position position="1"/>
    </location>
</feature>
<accession>A0ABW2REZ8</accession>
<reference evidence="2" key="1">
    <citation type="journal article" date="2019" name="Int. J. Syst. Evol. Microbiol.">
        <title>The Global Catalogue of Microorganisms (GCM) 10K type strain sequencing project: providing services to taxonomists for standard genome sequencing and annotation.</title>
        <authorList>
            <consortium name="The Broad Institute Genomics Platform"/>
            <consortium name="The Broad Institute Genome Sequencing Center for Infectious Disease"/>
            <person name="Wu L."/>
            <person name="Ma J."/>
        </authorList>
    </citation>
    <scope>NUCLEOTIDE SEQUENCE [LARGE SCALE GENOMIC DNA]</scope>
    <source>
        <strain evidence="2">CCUG 54518</strain>
    </source>
</reference>